<keyword evidence="3" id="KW-1185">Reference proteome</keyword>
<dbReference type="AlphaFoldDB" id="A0AAD4DSU9"/>
<proteinExistence type="predicted"/>
<name>A0AAD4DSU9_9AGAM</name>
<dbReference type="EMBL" id="JABBWK010000106">
    <property type="protein sequence ID" value="KAG1893192.1"/>
    <property type="molecule type" value="Genomic_DNA"/>
</dbReference>
<gene>
    <name evidence="2" type="ORF">F5891DRAFT_986109</name>
</gene>
<dbReference type="RefSeq" id="XP_041218768.1">
    <property type="nucleotide sequence ID" value="XM_041377696.1"/>
</dbReference>
<comment type="caution">
    <text evidence="2">The sequence shown here is derived from an EMBL/GenBank/DDBJ whole genome shotgun (WGS) entry which is preliminary data.</text>
</comment>
<organism evidence="2 3">
    <name type="scientific">Suillus fuscotomentosus</name>
    <dbReference type="NCBI Taxonomy" id="1912939"/>
    <lineage>
        <taxon>Eukaryota</taxon>
        <taxon>Fungi</taxon>
        <taxon>Dikarya</taxon>
        <taxon>Basidiomycota</taxon>
        <taxon>Agaricomycotina</taxon>
        <taxon>Agaricomycetes</taxon>
        <taxon>Agaricomycetidae</taxon>
        <taxon>Boletales</taxon>
        <taxon>Suillineae</taxon>
        <taxon>Suillaceae</taxon>
        <taxon>Suillus</taxon>
    </lineage>
</organism>
<feature type="region of interest" description="Disordered" evidence="1">
    <location>
        <begin position="1"/>
        <end position="94"/>
    </location>
</feature>
<evidence type="ECO:0000313" key="2">
    <source>
        <dbReference type="EMBL" id="KAG1893192.1"/>
    </source>
</evidence>
<reference evidence="2" key="1">
    <citation type="journal article" date="2020" name="New Phytol.">
        <title>Comparative genomics reveals dynamic genome evolution in host specialist ectomycorrhizal fungi.</title>
        <authorList>
            <person name="Lofgren L.A."/>
            <person name="Nguyen N.H."/>
            <person name="Vilgalys R."/>
            <person name="Ruytinx J."/>
            <person name="Liao H.L."/>
            <person name="Branco S."/>
            <person name="Kuo A."/>
            <person name="LaButti K."/>
            <person name="Lipzen A."/>
            <person name="Andreopoulos W."/>
            <person name="Pangilinan J."/>
            <person name="Riley R."/>
            <person name="Hundley H."/>
            <person name="Na H."/>
            <person name="Barry K."/>
            <person name="Grigoriev I.V."/>
            <person name="Stajich J.E."/>
            <person name="Kennedy P.G."/>
        </authorList>
    </citation>
    <scope>NUCLEOTIDE SEQUENCE</scope>
    <source>
        <strain evidence="2">FC203</strain>
    </source>
</reference>
<protein>
    <submittedName>
        <fullName evidence="2">Uncharacterized protein</fullName>
    </submittedName>
</protein>
<accession>A0AAD4DSU9</accession>
<dbReference type="GeneID" id="64671994"/>
<evidence type="ECO:0000256" key="1">
    <source>
        <dbReference type="SAM" id="MobiDB-lite"/>
    </source>
</evidence>
<dbReference type="Proteomes" id="UP001195769">
    <property type="component" value="Unassembled WGS sequence"/>
</dbReference>
<sequence>MKKKIKKGEKDHLETQKLENGRTGKWEWETGRTREPEDGRQETGDRRQETGDRRREMGDGGRRETGDGRRETGDGRRETGDGRQETGDRRQETGLAWVYPRVSEVKPLPLLTNIPSPTVQMYNFKILYVSITPMVINLGIYSQGYRGLQVQIPTPTLKGFPYPC</sequence>
<evidence type="ECO:0000313" key="3">
    <source>
        <dbReference type="Proteomes" id="UP001195769"/>
    </source>
</evidence>
<feature type="compositionally biased region" description="Basic and acidic residues" evidence="1">
    <location>
        <begin position="8"/>
        <end position="92"/>
    </location>
</feature>